<name>A0A0G3GU76_9CORY</name>
<evidence type="ECO:0000313" key="3">
    <source>
        <dbReference type="Proteomes" id="UP000035199"/>
    </source>
</evidence>
<dbReference type="AlphaFoldDB" id="A0A0G3GU76"/>
<proteinExistence type="predicted"/>
<dbReference type="Proteomes" id="UP000035199">
    <property type="component" value="Chromosome"/>
</dbReference>
<dbReference type="KEGG" id="cmv:CMUST_01760"/>
<feature type="compositionally biased region" description="Polar residues" evidence="1">
    <location>
        <begin position="26"/>
        <end position="36"/>
    </location>
</feature>
<feature type="region of interest" description="Disordered" evidence="1">
    <location>
        <begin position="26"/>
        <end position="45"/>
    </location>
</feature>
<dbReference type="STRING" id="571915.CMUST_01760"/>
<feature type="compositionally biased region" description="Basic and acidic residues" evidence="1">
    <location>
        <begin position="61"/>
        <end position="96"/>
    </location>
</feature>
<organism evidence="2 3">
    <name type="scientific">Corynebacterium mustelae</name>
    <dbReference type="NCBI Taxonomy" id="571915"/>
    <lineage>
        <taxon>Bacteria</taxon>
        <taxon>Bacillati</taxon>
        <taxon>Actinomycetota</taxon>
        <taxon>Actinomycetes</taxon>
        <taxon>Mycobacteriales</taxon>
        <taxon>Corynebacteriaceae</taxon>
        <taxon>Corynebacterium</taxon>
    </lineage>
</organism>
<dbReference type="EMBL" id="CP011542">
    <property type="protein sequence ID" value="AKK04701.1"/>
    <property type="molecule type" value="Genomic_DNA"/>
</dbReference>
<protein>
    <submittedName>
        <fullName evidence="2">Uncharacterized protein</fullName>
    </submittedName>
</protein>
<sequence length="103" mass="12286">MGRLILLLCLVLAAYIVWRAFGPHTWNRNLNHTSQPARKIKGPDDDENFLWELEKKQFKQRRAQEEAYRQEEERIKRAQQRYDHKPKDGDDPKPMEEPPASES</sequence>
<dbReference type="PATRIC" id="fig|571915.4.peg.373"/>
<dbReference type="RefSeq" id="WP_047261071.1">
    <property type="nucleotide sequence ID" value="NZ_CP011542.1"/>
</dbReference>
<reference evidence="2 3" key="1">
    <citation type="journal article" date="2015" name="Genome Announc.">
        <title>Complete Genome Sequence of the Type Strain Corynebacterium mustelae DSM 45274, Isolated from Various Tissues of a Male Ferret with Lethal Sepsis.</title>
        <authorList>
            <person name="Ruckert C."/>
            <person name="Eimer J."/>
            <person name="Winkler A."/>
            <person name="Tauch A."/>
        </authorList>
    </citation>
    <scope>NUCLEOTIDE SEQUENCE [LARGE SCALE GENOMIC DNA]</scope>
    <source>
        <strain evidence="2 3">DSM 45274</strain>
    </source>
</reference>
<reference evidence="3" key="2">
    <citation type="submission" date="2015-05" db="EMBL/GenBank/DDBJ databases">
        <title>Complete genome sequence of Corynebacterium mustelae DSM 45274, isolated from various tissues of a male ferret with lethal sepsis.</title>
        <authorList>
            <person name="Ruckert C."/>
            <person name="Albersmeier A."/>
            <person name="Winkler A."/>
            <person name="Tauch A."/>
        </authorList>
    </citation>
    <scope>NUCLEOTIDE SEQUENCE [LARGE SCALE GENOMIC DNA]</scope>
    <source>
        <strain evidence="3">DSM 45274</strain>
    </source>
</reference>
<gene>
    <name evidence="2" type="ORF">CMUST_01760</name>
</gene>
<feature type="region of interest" description="Disordered" evidence="1">
    <location>
        <begin position="61"/>
        <end position="103"/>
    </location>
</feature>
<dbReference type="OrthoDB" id="3578910at2"/>
<evidence type="ECO:0000313" key="2">
    <source>
        <dbReference type="EMBL" id="AKK04701.1"/>
    </source>
</evidence>
<evidence type="ECO:0000256" key="1">
    <source>
        <dbReference type="SAM" id="MobiDB-lite"/>
    </source>
</evidence>
<accession>A0A0G3GU76</accession>
<keyword evidence="3" id="KW-1185">Reference proteome</keyword>